<feature type="region of interest" description="Disordered" evidence="1">
    <location>
        <begin position="1"/>
        <end position="24"/>
    </location>
</feature>
<protein>
    <submittedName>
        <fullName evidence="2">Uncharacterized protein</fullName>
    </submittedName>
</protein>
<evidence type="ECO:0000256" key="1">
    <source>
        <dbReference type="SAM" id="MobiDB-lite"/>
    </source>
</evidence>
<organism evidence="2 3">
    <name type="scientific">Candidatus Amesbacteria bacterium GW2011_GWA2_47_11b</name>
    <dbReference type="NCBI Taxonomy" id="1618358"/>
    <lineage>
        <taxon>Bacteria</taxon>
        <taxon>Candidatus Amesiibacteriota</taxon>
    </lineage>
</organism>
<evidence type="ECO:0000313" key="2">
    <source>
        <dbReference type="EMBL" id="KKU57792.1"/>
    </source>
</evidence>
<reference evidence="2 3" key="1">
    <citation type="journal article" date="2015" name="Nature">
        <title>rRNA introns, odd ribosomes, and small enigmatic genomes across a large radiation of phyla.</title>
        <authorList>
            <person name="Brown C.T."/>
            <person name="Hug L.A."/>
            <person name="Thomas B.C."/>
            <person name="Sharon I."/>
            <person name="Castelle C.J."/>
            <person name="Singh A."/>
            <person name="Wilkins M.J."/>
            <person name="Williams K.H."/>
            <person name="Banfield J.F."/>
        </authorList>
    </citation>
    <scope>NUCLEOTIDE SEQUENCE [LARGE SCALE GENOMIC DNA]</scope>
</reference>
<gene>
    <name evidence="2" type="ORF">UX80_C0009G0007</name>
</gene>
<dbReference type="Proteomes" id="UP000034307">
    <property type="component" value="Unassembled WGS sequence"/>
</dbReference>
<proteinExistence type="predicted"/>
<name>A0A0G1RL23_9BACT</name>
<dbReference type="STRING" id="1618358.UX80_C0009G0007"/>
<evidence type="ECO:0000313" key="3">
    <source>
        <dbReference type="Proteomes" id="UP000034307"/>
    </source>
</evidence>
<dbReference type="AlphaFoldDB" id="A0A0G1RL23"/>
<dbReference type="EMBL" id="LCNO01000009">
    <property type="protein sequence ID" value="KKU57792.1"/>
    <property type="molecule type" value="Genomic_DNA"/>
</dbReference>
<comment type="caution">
    <text evidence="2">The sequence shown here is derived from an EMBL/GenBank/DDBJ whole genome shotgun (WGS) entry which is preliminary data.</text>
</comment>
<sequence>MLNCGVGHHDEGYTQQRKAGDQPGGVVIEEDGKFFKKHGSTYRAHEKGEYKCQKTGQATGIFKFVFFSHFRDYITASECAIMSRWR</sequence>
<accession>A0A0G1RL23</accession>